<dbReference type="Gene3D" id="2.180.10.10">
    <property type="entry name" value="RHS repeat-associated core"/>
    <property type="match status" value="1"/>
</dbReference>
<sequence length="372" mass="40899">MAGAPGLAFETGEPRKLIPPQTAFMRGTNSKYVYNANGQRDSKWSGSTNTQIQGQYYWGSSPVAFYKNGQTYFQTQDWMGTERILTSYSGASAGQYSNLPFGDGQTTMSGSDLDPYHFAMLDYDSETTTDHAQYRQYNPTQGRWMRPDPYAGSYDFSNPQSFNRYAYVLNNPLAYVDATGLDCAYFDEDDDGAPSDIEPGDCPTDINGIPTDNGYYIDASGATNAWLDNNGNLMGYSIGDQSYTADGNPDYVQYSLEMSDSTKNFLATINTMYQSNLFDVGNLPNLNVIEPRSAPNKPQQLQPQQLQPQQLYPQNKQRQGFSSTSCFYLDWGMSYIGGLSAFTAIQPEASVVSVPLGFAALGGWGIGKVGGC</sequence>
<comment type="caution">
    <text evidence="2">The sequence shown here is derived from an EMBL/GenBank/DDBJ whole genome shotgun (WGS) entry which is preliminary data.</text>
</comment>
<dbReference type="PANTHER" id="PTHR32305:SF15">
    <property type="entry name" value="PROTEIN RHSA-RELATED"/>
    <property type="match status" value="1"/>
</dbReference>
<dbReference type="InterPro" id="IPR050708">
    <property type="entry name" value="T6SS_VgrG/RHS"/>
</dbReference>
<evidence type="ECO:0000313" key="3">
    <source>
        <dbReference type="Proteomes" id="UP001596091"/>
    </source>
</evidence>
<organism evidence="2 3">
    <name type="scientific">Acidicapsa dinghuensis</name>
    <dbReference type="NCBI Taxonomy" id="2218256"/>
    <lineage>
        <taxon>Bacteria</taxon>
        <taxon>Pseudomonadati</taxon>
        <taxon>Acidobacteriota</taxon>
        <taxon>Terriglobia</taxon>
        <taxon>Terriglobales</taxon>
        <taxon>Acidobacteriaceae</taxon>
        <taxon>Acidicapsa</taxon>
    </lineage>
</organism>
<gene>
    <name evidence="2" type="ORF">ACFPT7_16680</name>
</gene>
<dbReference type="Proteomes" id="UP001596091">
    <property type="component" value="Unassembled WGS sequence"/>
</dbReference>
<feature type="compositionally biased region" description="Low complexity" evidence="1">
    <location>
        <begin position="295"/>
        <end position="314"/>
    </location>
</feature>
<dbReference type="PANTHER" id="PTHR32305">
    <property type="match status" value="1"/>
</dbReference>
<dbReference type="EMBL" id="JBHSPH010000008">
    <property type="protein sequence ID" value="MFC5863942.1"/>
    <property type="molecule type" value="Genomic_DNA"/>
</dbReference>
<evidence type="ECO:0000313" key="2">
    <source>
        <dbReference type="EMBL" id="MFC5863942.1"/>
    </source>
</evidence>
<protein>
    <submittedName>
        <fullName evidence="2">RHS repeat-associated core domain-containing protein</fullName>
    </submittedName>
</protein>
<reference evidence="3" key="1">
    <citation type="journal article" date="2019" name="Int. J. Syst. Evol. Microbiol.">
        <title>The Global Catalogue of Microorganisms (GCM) 10K type strain sequencing project: providing services to taxonomists for standard genome sequencing and annotation.</title>
        <authorList>
            <consortium name="The Broad Institute Genomics Platform"/>
            <consortium name="The Broad Institute Genome Sequencing Center for Infectious Disease"/>
            <person name="Wu L."/>
            <person name="Ma J."/>
        </authorList>
    </citation>
    <scope>NUCLEOTIDE SEQUENCE [LARGE SCALE GENOMIC DNA]</scope>
    <source>
        <strain evidence="3">JCM 4087</strain>
    </source>
</reference>
<keyword evidence="3" id="KW-1185">Reference proteome</keyword>
<dbReference type="RefSeq" id="WP_377819778.1">
    <property type="nucleotide sequence ID" value="NZ_JBHSPH010000008.1"/>
</dbReference>
<evidence type="ECO:0000256" key="1">
    <source>
        <dbReference type="SAM" id="MobiDB-lite"/>
    </source>
</evidence>
<name>A0ABW1EJL1_9BACT</name>
<dbReference type="NCBIfam" id="TIGR03696">
    <property type="entry name" value="Rhs_assc_core"/>
    <property type="match status" value="1"/>
</dbReference>
<dbReference type="InterPro" id="IPR022385">
    <property type="entry name" value="Rhs_assc_core"/>
</dbReference>
<proteinExistence type="predicted"/>
<feature type="region of interest" description="Disordered" evidence="1">
    <location>
        <begin position="292"/>
        <end position="314"/>
    </location>
</feature>
<accession>A0ABW1EJL1</accession>